<reference evidence="3" key="1">
    <citation type="submission" date="2011-12" db="EMBL/GenBank/DDBJ databases">
        <title>The Draft Genome of Lepisosteus oculatus.</title>
        <authorList>
            <consortium name="The Broad Institute Genome Assembly &amp; Analysis Group"/>
            <consortium name="Computational R&amp;D Group"/>
            <consortium name="and Sequencing Platform"/>
            <person name="Di Palma F."/>
            <person name="Alfoldi J."/>
            <person name="Johnson J."/>
            <person name="Berlin A."/>
            <person name="Gnerre S."/>
            <person name="Jaffe D."/>
            <person name="MacCallum I."/>
            <person name="Young S."/>
            <person name="Walker B.J."/>
            <person name="Lander E.S."/>
            <person name="Lindblad-Toh K."/>
        </authorList>
    </citation>
    <scope>NUCLEOTIDE SEQUENCE [LARGE SCALE GENOMIC DNA]</scope>
</reference>
<dbReference type="HOGENOM" id="CLU_1506782_0_0_1"/>
<dbReference type="InterPro" id="IPR041577">
    <property type="entry name" value="RT_RNaseH_2"/>
</dbReference>
<keyword evidence="3" id="KW-1185">Reference proteome</keyword>
<name>W5NLR9_LEPOC</name>
<dbReference type="OMA" id="EMTHAPR"/>
<dbReference type="SUPFAM" id="SSF56672">
    <property type="entry name" value="DNA/RNA polymerases"/>
    <property type="match status" value="1"/>
</dbReference>
<reference evidence="2" key="3">
    <citation type="submission" date="2025-09" db="UniProtKB">
        <authorList>
            <consortium name="Ensembl"/>
        </authorList>
    </citation>
    <scope>IDENTIFICATION</scope>
</reference>
<dbReference type="GeneTree" id="ENSGT01130000281755"/>
<dbReference type="InParanoid" id="W5NLR9"/>
<evidence type="ECO:0000313" key="3">
    <source>
        <dbReference type="Proteomes" id="UP000018468"/>
    </source>
</evidence>
<dbReference type="Proteomes" id="UP000018468">
    <property type="component" value="Linkage group LG7"/>
</dbReference>
<dbReference type="Gene3D" id="3.10.20.370">
    <property type="match status" value="1"/>
</dbReference>
<organism evidence="2 3">
    <name type="scientific">Lepisosteus oculatus</name>
    <name type="common">Spotted gar</name>
    <dbReference type="NCBI Taxonomy" id="7918"/>
    <lineage>
        <taxon>Eukaryota</taxon>
        <taxon>Metazoa</taxon>
        <taxon>Chordata</taxon>
        <taxon>Craniata</taxon>
        <taxon>Vertebrata</taxon>
        <taxon>Euteleostomi</taxon>
        <taxon>Actinopterygii</taxon>
        <taxon>Neopterygii</taxon>
        <taxon>Holostei</taxon>
        <taxon>Semionotiformes</taxon>
        <taxon>Lepisosteidae</taxon>
        <taxon>Lepisosteus</taxon>
    </lineage>
</organism>
<dbReference type="InterPro" id="IPR051320">
    <property type="entry name" value="Viral_Replic_Matur_Polypro"/>
</dbReference>
<dbReference type="PANTHER" id="PTHR33064">
    <property type="entry name" value="POL PROTEIN"/>
    <property type="match status" value="1"/>
</dbReference>
<proteinExistence type="predicted"/>
<protein>
    <recommendedName>
        <fullName evidence="1">Reverse transcriptase/retrotransposon-derived protein RNase H-like domain-containing protein</fullName>
    </recommendedName>
</protein>
<accession>W5NLR9</accession>
<dbReference type="Pfam" id="PF17919">
    <property type="entry name" value="RT_RNaseH_2"/>
    <property type="match status" value="1"/>
</dbReference>
<dbReference type="AlphaFoldDB" id="W5NLR9"/>
<dbReference type="EMBL" id="AHAT01007074">
    <property type="status" value="NOT_ANNOTATED_CDS"/>
    <property type="molecule type" value="Genomic_DNA"/>
</dbReference>
<feature type="domain" description="Reverse transcriptase/retrotransposon-derived protein RNase H-like" evidence="1">
    <location>
        <begin position="17"/>
        <end position="102"/>
    </location>
</feature>
<evidence type="ECO:0000259" key="1">
    <source>
        <dbReference type="Pfam" id="PF17919"/>
    </source>
</evidence>
<dbReference type="eggNOG" id="KOG0017">
    <property type="taxonomic scope" value="Eukaryota"/>
</dbReference>
<dbReference type="PANTHER" id="PTHR33064:SF37">
    <property type="entry name" value="RIBONUCLEASE H"/>
    <property type="match status" value="1"/>
</dbReference>
<dbReference type="STRING" id="7918.ENSLOCP00000021578"/>
<reference evidence="2" key="2">
    <citation type="submission" date="2025-08" db="UniProtKB">
        <authorList>
            <consortium name="Ensembl"/>
        </authorList>
    </citation>
    <scope>IDENTIFICATION</scope>
</reference>
<dbReference type="Ensembl" id="ENSLOCT00000021615.1">
    <property type="protein sequence ID" value="ENSLOCP00000021578.1"/>
    <property type="gene ID" value="ENSLOCG00000017473.1"/>
</dbReference>
<sequence>SEMTHAPRLTMTDCLTWTPDGEKAFADLKTDLMSPPALGLSNMTKDFTLTVDKKHGFYSAVLSQTHSDCFKPVAYYSQRLTSLARGLPACLRAVAAAAAAIMASASLACYCPLSVLVPHAVTSVLLRSKTLHCSPASTLHYHHLLLSFPHITFEWCTVLNPATLLPMEDEGESHDSLAA</sequence>
<dbReference type="InterPro" id="IPR043502">
    <property type="entry name" value="DNA/RNA_pol_sf"/>
</dbReference>
<evidence type="ECO:0000313" key="2">
    <source>
        <dbReference type="Ensembl" id="ENSLOCP00000021578.1"/>
    </source>
</evidence>